<dbReference type="InterPro" id="IPR003660">
    <property type="entry name" value="HAMP_dom"/>
</dbReference>
<evidence type="ECO:0000256" key="8">
    <source>
        <dbReference type="PROSITE-ProRule" id="PRU00284"/>
    </source>
</evidence>
<keyword evidence="2" id="KW-1003">Cell membrane</keyword>
<keyword evidence="4 10" id="KW-0812">Transmembrane</keyword>
<dbReference type="Pfam" id="PF00015">
    <property type="entry name" value="MCPsignal"/>
    <property type="match status" value="1"/>
</dbReference>
<evidence type="ECO:0000256" key="9">
    <source>
        <dbReference type="SAM" id="Coils"/>
    </source>
</evidence>
<comment type="similarity">
    <text evidence="7">Belongs to the methyl-accepting chemotaxis (MCP) protein family.</text>
</comment>
<dbReference type="Proteomes" id="UP001162891">
    <property type="component" value="Chromosome"/>
</dbReference>
<evidence type="ECO:0000256" key="10">
    <source>
        <dbReference type="SAM" id="Phobius"/>
    </source>
</evidence>
<gene>
    <name evidence="13" type="ORF">AMOR_44420</name>
</gene>
<keyword evidence="3" id="KW-0145">Chemotaxis</keyword>
<organism evidence="13 14">
    <name type="scientific">Anaeromyxobacter oryzae</name>
    <dbReference type="NCBI Taxonomy" id="2918170"/>
    <lineage>
        <taxon>Bacteria</taxon>
        <taxon>Pseudomonadati</taxon>
        <taxon>Myxococcota</taxon>
        <taxon>Myxococcia</taxon>
        <taxon>Myxococcales</taxon>
        <taxon>Cystobacterineae</taxon>
        <taxon>Anaeromyxobacteraceae</taxon>
        <taxon>Anaeromyxobacter</taxon>
    </lineage>
</organism>
<dbReference type="InterPro" id="IPR004090">
    <property type="entry name" value="Chemotax_Me-accpt_rcpt"/>
</dbReference>
<dbReference type="SUPFAM" id="SSF58104">
    <property type="entry name" value="Methyl-accepting chemotaxis protein (MCP) signaling domain"/>
    <property type="match status" value="1"/>
</dbReference>
<dbReference type="Pfam" id="PF17200">
    <property type="entry name" value="sCache_2"/>
    <property type="match status" value="1"/>
</dbReference>
<evidence type="ECO:0000256" key="5">
    <source>
        <dbReference type="ARBA" id="ARBA00022989"/>
    </source>
</evidence>
<dbReference type="SMART" id="SM01049">
    <property type="entry name" value="Cache_2"/>
    <property type="match status" value="1"/>
</dbReference>
<evidence type="ECO:0000256" key="1">
    <source>
        <dbReference type="ARBA" id="ARBA00004651"/>
    </source>
</evidence>
<dbReference type="InterPro" id="IPR051310">
    <property type="entry name" value="MCP_chemotaxis"/>
</dbReference>
<proteinExistence type="inferred from homology"/>
<dbReference type="PROSITE" id="PS50111">
    <property type="entry name" value="CHEMOTAXIS_TRANSDUC_2"/>
    <property type="match status" value="1"/>
</dbReference>
<dbReference type="RefSeq" id="WP_248354292.1">
    <property type="nucleotide sequence ID" value="NZ_AP025591.1"/>
</dbReference>
<evidence type="ECO:0000256" key="6">
    <source>
        <dbReference type="ARBA" id="ARBA00023136"/>
    </source>
</evidence>
<dbReference type="EMBL" id="AP025591">
    <property type="protein sequence ID" value="BDG05446.1"/>
    <property type="molecule type" value="Genomic_DNA"/>
</dbReference>
<evidence type="ECO:0000256" key="2">
    <source>
        <dbReference type="ARBA" id="ARBA00022475"/>
    </source>
</evidence>
<sequence>MGRSSGTFNVATKLRLMLLAGAIGLALLGWESIHVLEARMLAEREAKVRAAVETIHGVLAHYGRQVTEGRLAVADAQRAAIEAIRAVRYEGREYFWVNDLEPRMVVHPVKPELDGKDLSRDVDPAGKRLFVEFVDVARRDAAGGYVAYLWPKPGSSVPVRKISYVKLFAPWGWVVGSGVYLDDLDAAAAAEARRVLGAGALILLVLAAFAWIVARSITGPLARAVAAADRIAAGDLREEIAVTSHDELGRLLGAMAAMARRLADVIGEVRAGADALATASQHVSTASQALSQGTGEQAASADEMTGALQRMSAAIEQNVASARRTEHLAKQGADDAERSGRIVAETADAMKAIAEKTSIVEEIAYQTNLLALNAAIEAARAGEHGRGFAVVAGEVRKLAERSQRAAKEIGALAGSSVDVAGRSAKLIVELVPAIRRTSNLVEEVAAGSAEQTAGVAQVTTAMSVVDQVTQRNAAAAEELSSTAEELASQAEALQQLVAYFQVRDARDERSAVARGAPALADPAAERLRRVG</sequence>
<protein>
    <submittedName>
        <fullName evidence="13">Methyl-accepting chemotaxis protein</fullName>
    </submittedName>
</protein>
<dbReference type="InterPro" id="IPR004089">
    <property type="entry name" value="MCPsignal_dom"/>
</dbReference>
<keyword evidence="8" id="KW-0807">Transducer</keyword>
<keyword evidence="9" id="KW-0175">Coiled coil</keyword>
<accession>A0ABM7X0X5</accession>
<dbReference type="PROSITE" id="PS50885">
    <property type="entry name" value="HAMP"/>
    <property type="match status" value="1"/>
</dbReference>
<feature type="coiled-coil region" evidence="9">
    <location>
        <begin position="465"/>
        <end position="496"/>
    </location>
</feature>
<dbReference type="SMART" id="SM00304">
    <property type="entry name" value="HAMP"/>
    <property type="match status" value="1"/>
</dbReference>
<comment type="subcellular location">
    <subcellularLocation>
        <location evidence="1">Cell membrane</location>
        <topology evidence="1">Multi-pass membrane protein</topology>
    </subcellularLocation>
</comment>
<feature type="transmembrane region" description="Helical" evidence="10">
    <location>
        <begin position="12"/>
        <end position="30"/>
    </location>
</feature>
<dbReference type="Gene3D" id="3.30.450.20">
    <property type="entry name" value="PAS domain"/>
    <property type="match status" value="1"/>
</dbReference>
<evidence type="ECO:0000256" key="7">
    <source>
        <dbReference type="ARBA" id="ARBA00029447"/>
    </source>
</evidence>
<keyword evidence="5 10" id="KW-1133">Transmembrane helix</keyword>
<evidence type="ECO:0000256" key="4">
    <source>
        <dbReference type="ARBA" id="ARBA00022692"/>
    </source>
</evidence>
<evidence type="ECO:0000259" key="11">
    <source>
        <dbReference type="PROSITE" id="PS50111"/>
    </source>
</evidence>
<feature type="domain" description="Methyl-accepting transducer" evidence="11">
    <location>
        <begin position="272"/>
        <end position="487"/>
    </location>
</feature>
<feature type="transmembrane region" description="Helical" evidence="10">
    <location>
        <begin position="195"/>
        <end position="214"/>
    </location>
</feature>
<dbReference type="SMART" id="SM00283">
    <property type="entry name" value="MA"/>
    <property type="match status" value="1"/>
</dbReference>
<keyword evidence="14" id="KW-1185">Reference proteome</keyword>
<dbReference type="PANTHER" id="PTHR43531">
    <property type="entry name" value="PROTEIN ICFG"/>
    <property type="match status" value="1"/>
</dbReference>
<evidence type="ECO:0000256" key="3">
    <source>
        <dbReference type="ARBA" id="ARBA00022500"/>
    </source>
</evidence>
<dbReference type="PANTHER" id="PTHR43531:SF11">
    <property type="entry name" value="METHYL-ACCEPTING CHEMOTAXIS PROTEIN 3"/>
    <property type="match status" value="1"/>
</dbReference>
<dbReference type="InterPro" id="IPR033480">
    <property type="entry name" value="sCache_2"/>
</dbReference>
<evidence type="ECO:0000313" key="14">
    <source>
        <dbReference type="Proteomes" id="UP001162891"/>
    </source>
</evidence>
<feature type="domain" description="HAMP" evidence="12">
    <location>
        <begin position="215"/>
        <end position="267"/>
    </location>
</feature>
<dbReference type="Gene3D" id="1.10.287.950">
    <property type="entry name" value="Methyl-accepting chemotaxis protein"/>
    <property type="match status" value="1"/>
</dbReference>
<dbReference type="PRINTS" id="PR00260">
    <property type="entry name" value="CHEMTRNSDUCR"/>
</dbReference>
<name>A0ABM7X0X5_9BACT</name>
<evidence type="ECO:0000259" key="12">
    <source>
        <dbReference type="PROSITE" id="PS50885"/>
    </source>
</evidence>
<keyword evidence="6 10" id="KW-0472">Membrane</keyword>
<dbReference type="Pfam" id="PF00672">
    <property type="entry name" value="HAMP"/>
    <property type="match status" value="1"/>
</dbReference>
<evidence type="ECO:0000313" key="13">
    <source>
        <dbReference type="EMBL" id="BDG05446.1"/>
    </source>
</evidence>
<reference evidence="14" key="1">
    <citation type="journal article" date="2022" name="Int. J. Syst. Evol. Microbiol.">
        <title>Anaeromyxobacter oryzae sp. nov., Anaeromyxobacter diazotrophicus sp. nov. and Anaeromyxobacter paludicola sp. nov., isolated from paddy soils.</title>
        <authorList>
            <person name="Itoh H."/>
            <person name="Xu Z."/>
            <person name="Mise K."/>
            <person name="Masuda Y."/>
            <person name="Ushijima N."/>
            <person name="Hayakawa C."/>
            <person name="Shiratori Y."/>
            <person name="Senoo K."/>
        </authorList>
    </citation>
    <scope>NUCLEOTIDE SEQUENCE [LARGE SCALE GENOMIC DNA]</scope>
    <source>
        <strain evidence="14">Red232</strain>
    </source>
</reference>